<dbReference type="GO" id="GO:0008270">
    <property type="term" value="F:zinc ion binding"/>
    <property type="evidence" value="ECO:0007669"/>
    <property type="project" value="UniProtKB-UniRule"/>
</dbReference>
<gene>
    <name evidence="7" type="primary">kduI</name>
    <name evidence="8" type="ORF">ACMU_18735</name>
</gene>
<dbReference type="PIRSF" id="PIRSF006625">
    <property type="entry name" value="KduI"/>
    <property type="match status" value="1"/>
</dbReference>
<dbReference type="SUPFAM" id="SSF51182">
    <property type="entry name" value="RmlC-like cupins"/>
    <property type="match status" value="1"/>
</dbReference>
<evidence type="ECO:0000256" key="7">
    <source>
        <dbReference type="HAMAP-Rule" id="MF_00687"/>
    </source>
</evidence>
<comment type="pathway">
    <text evidence="2 7">Glycan metabolism; pectin degradation; 2-dehydro-3-deoxy-D-gluconate from pectin: step 4/5.</text>
</comment>
<evidence type="ECO:0000256" key="6">
    <source>
        <dbReference type="ARBA" id="ARBA00023235"/>
    </source>
</evidence>
<dbReference type="NCBIfam" id="NF002091">
    <property type="entry name" value="PRK00924.1"/>
    <property type="match status" value="1"/>
</dbReference>
<name>A0A037ZDP7_9RHOB</name>
<dbReference type="InterPro" id="IPR021120">
    <property type="entry name" value="KduI/IolB_isomerase"/>
</dbReference>
<dbReference type="GO" id="GO:0008697">
    <property type="term" value="F:4-deoxy-L-threo-5-hexosulose-uronate ketol-isomerase activity"/>
    <property type="evidence" value="ECO:0007669"/>
    <property type="project" value="UniProtKB-UniRule"/>
</dbReference>
<keyword evidence="6 7" id="KW-0413">Isomerase</keyword>
<reference evidence="8 9" key="1">
    <citation type="submission" date="2014-03" db="EMBL/GenBank/DDBJ databases">
        <title>Draft Genome Sequence of Actibacterium mucosum KCTC 23349, a Marine Alphaproteobacterium with Complex Ionic Requirements Isolated from Mediterranean Seawater at Malvarrosa Beach, Valencia, Spain.</title>
        <authorList>
            <person name="Arahal D.R."/>
            <person name="Shao Z."/>
            <person name="Lai Q."/>
            <person name="Pujalte M.J."/>
        </authorList>
    </citation>
    <scope>NUCLEOTIDE SEQUENCE [LARGE SCALE GENOMIC DNA]</scope>
    <source>
        <strain evidence="8 9">KCTC 23349</strain>
    </source>
</reference>
<dbReference type="CDD" id="cd20294">
    <property type="entry name" value="cupin_KduI_N"/>
    <property type="match status" value="1"/>
</dbReference>
<dbReference type="GO" id="GO:0045490">
    <property type="term" value="P:pectin catabolic process"/>
    <property type="evidence" value="ECO:0007669"/>
    <property type="project" value="UniProtKB-UniRule"/>
</dbReference>
<feature type="binding site" evidence="7">
    <location>
        <position position="200"/>
    </location>
    <ligand>
        <name>Zn(2+)</name>
        <dbReference type="ChEBI" id="CHEBI:29105"/>
    </ligand>
</feature>
<dbReference type="Gene3D" id="2.60.120.10">
    <property type="entry name" value="Jelly Rolls"/>
    <property type="match status" value="1"/>
</dbReference>
<evidence type="ECO:0000256" key="5">
    <source>
        <dbReference type="ARBA" id="ARBA00022833"/>
    </source>
</evidence>
<evidence type="ECO:0000256" key="3">
    <source>
        <dbReference type="ARBA" id="ARBA00008086"/>
    </source>
</evidence>
<dbReference type="EMBL" id="JFKE01000009">
    <property type="protein sequence ID" value="KAJ54262.1"/>
    <property type="molecule type" value="Genomic_DNA"/>
</dbReference>
<comment type="similarity">
    <text evidence="3 7">Belongs to the KduI family.</text>
</comment>
<dbReference type="OrthoDB" id="9770644at2"/>
<feature type="binding site" evidence="7">
    <location>
        <position position="242"/>
    </location>
    <ligand>
        <name>Zn(2+)</name>
        <dbReference type="ChEBI" id="CHEBI:29105"/>
    </ligand>
</feature>
<dbReference type="GO" id="GO:0042840">
    <property type="term" value="P:D-glucuronate catabolic process"/>
    <property type="evidence" value="ECO:0007669"/>
    <property type="project" value="TreeGrafter"/>
</dbReference>
<dbReference type="UniPathway" id="UPA00545">
    <property type="reaction ID" value="UER00826"/>
</dbReference>
<dbReference type="STRING" id="1454373.ACMU_18735"/>
<dbReference type="InterPro" id="IPR027449">
    <property type="entry name" value="KduI_N"/>
</dbReference>
<comment type="function">
    <text evidence="7">Catalyzes the isomerization of 5-dehydro-4-deoxy-D-glucuronate to 3-deoxy-D-glycero-2,5-hexodiulosonate.</text>
</comment>
<keyword evidence="5 7" id="KW-0862">Zinc</keyword>
<dbReference type="InterPro" id="IPR011051">
    <property type="entry name" value="RmlC_Cupin_sf"/>
</dbReference>
<dbReference type="AlphaFoldDB" id="A0A037ZDP7"/>
<accession>A0A037ZDP7</accession>
<comment type="catalytic activity">
    <reaction evidence="1 7">
        <text>5-dehydro-4-deoxy-D-glucuronate = 3-deoxy-D-glycero-2,5-hexodiulosonate</text>
        <dbReference type="Rhea" id="RHEA:23896"/>
        <dbReference type="ChEBI" id="CHEBI:17117"/>
        <dbReference type="ChEBI" id="CHEBI:29071"/>
        <dbReference type="EC" id="5.3.1.17"/>
    </reaction>
</comment>
<dbReference type="InterPro" id="IPR014710">
    <property type="entry name" value="RmlC-like_jellyroll"/>
</dbReference>
<evidence type="ECO:0000313" key="8">
    <source>
        <dbReference type="EMBL" id="KAJ54262.1"/>
    </source>
</evidence>
<comment type="caution">
    <text evidence="8">The sequence shown here is derived from an EMBL/GenBank/DDBJ whole genome shotgun (WGS) entry which is preliminary data.</text>
</comment>
<keyword evidence="4 7" id="KW-0479">Metal-binding</keyword>
<dbReference type="Proteomes" id="UP000026249">
    <property type="component" value="Unassembled WGS sequence"/>
</dbReference>
<feature type="binding site" evidence="7">
    <location>
        <position position="195"/>
    </location>
    <ligand>
        <name>Zn(2+)</name>
        <dbReference type="ChEBI" id="CHEBI:29105"/>
    </ligand>
</feature>
<protein>
    <recommendedName>
        <fullName evidence="7">4-deoxy-L-threo-5-hexosulose-uronate ketol-isomerase</fullName>
        <ecNumber evidence="7">5.3.1.17</ecNumber>
    </recommendedName>
    <alternativeName>
        <fullName evidence="7">5-keto-4-deoxyuronate isomerase</fullName>
    </alternativeName>
    <alternativeName>
        <fullName evidence="7">DKI isomerase</fullName>
    </alternativeName>
</protein>
<evidence type="ECO:0000256" key="1">
    <source>
        <dbReference type="ARBA" id="ARBA00000552"/>
    </source>
</evidence>
<dbReference type="PANTHER" id="PTHR38461">
    <property type="entry name" value="4-DEOXY-L-THREO-5-HEXOSULOSE-URONATE KETOL-ISOMERASE"/>
    <property type="match status" value="1"/>
</dbReference>
<dbReference type="RefSeq" id="WP_035261901.1">
    <property type="nucleotide sequence ID" value="NZ_JFKE01000009.1"/>
</dbReference>
<dbReference type="PANTHER" id="PTHR38461:SF1">
    <property type="entry name" value="4-DEOXY-L-THREO-5-HEXOSULOSE-URONATE KETOL-ISOMERASE"/>
    <property type="match status" value="1"/>
</dbReference>
<sequence>MPAQVTTLYAVSPDAAKAFDTAALREKFLVEGMFAAGEIRLTYAHYDRMIVGGAVPDGGALVLDAVAETGTPSFLDRREAGILNIGGDGRVAAGGESWDMAKGDLLYLPKGAGAVTFSGQGRFYIVSVPAHTAHPATLIKIEDANQVKMGAPETSNDRTIFQCIHPNGVQSCQLVMGYTQLHGGSVWNTMPAHLHDRRMEAYLYHDVAQGQRVFHFMGQPQETRHLLVDNEQIVMSPPWSIHSGAGTGSYTFCWAMAGDNMDFTDMDAVAMEDLR</sequence>
<evidence type="ECO:0000256" key="4">
    <source>
        <dbReference type="ARBA" id="ARBA00022723"/>
    </source>
</evidence>
<dbReference type="EC" id="5.3.1.17" evidence="7"/>
<dbReference type="Pfam" id="PF04962">
    <property type="entry name" value="KduI"/>
    <property type="match status" value="1"/>
</dbReference>
<proteinExistence type="inferred from homology"/>
<dbReference type="InterPro" id="IPR007045">
    <property type="entry name" value="KduI"/>
</dbReference>
<evidence type="ECO:0000256" key="2">
    <source>
        <dbReference type="ARBA" id="ARBA00005148"/>
    </source>
</evidence>
<keyword evidence="9" id="KW-1185">Reference proteome</keyword>
<dbReference type="Gene3D" id="2.60.120.520">
    <property type="entry name" value="pectin degrading enzyme 5-keto 4- deoxyuronate isomerase, domain 1"/>
    <property type="match status" value="1"/>
</dbReference>
<dbReference type="GO" id="GO:0019698">
    <property type="term" value="P:D-galacturonate catabolic process"/>
    <property type="evidence" value="ECO:0007669"/>
    <property type="project" value="TreeGrafter"/>
</dbReference>
<dbReference type="HAMAP" id="MF_00687">
    <property type="entry name" value="KduI"/>
    <property type="match status" value="1"/>
</dbReference>
<organism evidence="8 9">
    <name type="scientific">Actibacterium mucosum KCTC 23349</name>
    <dbReference type="NCBI Taxonomy" id="1454373"/>
    <lineage>
        <taxon>Bacteria</taxon>
        <taxon>Pseudomonadati</taxon>
        <taxon>Pseudomonadota</taxon>
        <taxon>Alphaproteobacteria</taxon>
        <taxon>Rhodobacterales</taxon>
        <taxon>Roseobacteraceae</taxon>
        <taxon>Actibacterium</taxon>
    </lineage>
</organism>
<comment type="cofactor">
    <cofactor evidence="7">
        <name>Zn(2+)</name>
        <dbReference type="ChEBI" id="CHEBI:29105"/>
    </cofactor>
    <text evidence="7">Binds 1 zinc ion per subunit.</text>
</comment>
<feature type="binding site" evidence="7">
    <location>
        <position position="193"/>
    </location>
    <ligand>
        <name>Zn(2+)</name>
        <dbReference type="ChEBI" id="CHEBI:29105"/>
    </ligand>
</feature>
<dbReference type="CDD" id="cd20491">
    <property type="entry name" value="cupin_KduI_C"/>
    <property type="match status" value="1"/>
</dbReference>
<evidence type="ECO:0000313" key="9">
    <source>
        <dbReference type="Proteomes" id="UP000026249"/>
    </source>
</evidence>